<comment type="subcellular location">
    <subcellularLocation>
        <location evidence="1">Membrane</location>
        <topology evidence="1">Multi-pass membrane protein</topology>
    </subcellularLocation>
</comment>
<evidence type="ECO:0000313" key="10">
    <source>
        <dbReference type="Proteomes" id="UP000276634"/>
    </source>
</evidence>
<evidence type="ECO:0000256" key="3">
    <source>
        <dbReference type="ARBA" id="ARBA00022679"/>
    </source>
</evidence>
<dbReference type="InterPro" id="IPR003362">
    <property type="entry name" value="Bact_transf"/>
</dbReference>
<keyword evidence="10" id="KW-1185">Reference proteome</keyword>
<dbReference type="InterPro" id="IPR017464">
    <property type="entry name" value="Sugar_tfrase_EpsB_2"/>
</dbReference>
<proteinExistence type="inferred from homology"/>
<feature type="transmembrane region" description="Helical" evidence="7">
    <location>
        <begin position="12"/>
        <end position="30"/>
    </location>
</feature>
<keyword evidence="3 9" id="KW-0808">Transferase</keyword>
<feature type="domain" description="Bacterial sugar transferase" evidence="8">
    <location>
        <begin position="288"/>
        <end position="471"/>
    </location>
</feature>
<evidence type="ECO:0000256" key="1">
    <source>
        <dbReference type="ARBA" id="ARBA00004141"/>
    </source>
</evidence>
<feature type="transmembrane region" description="Helical" evidence="7">
    <location>
        <begin position="116"/>
        <end position="136"/>
    </location>
</feature>
<dbReference type="EMBL" id="RJVI01000001">
    <property type="protein sequence ID" value="ROR34712.1"/>
    <property type="molecule type" value="Genomic_DNA"/>
</dbReference>
<evidence type="ECO:0000256" key="4">
    <source>
        <dbReference type="ARBA" id="ARBA00022692"/>
    </source>
</evidence>
<feature type="transmembrane region" description="Helical" evidence="7">
    <location>
        <begin position="83"/>
        <end position="104"/>
    </location>
</feature>
<comment type="similarity">
    <text evidence="2">Belongs to the bacterial sugar transferase family.</text>
</comment>
<dbReference type="PANTHER" id="PTHR30576">
    <property type="entry name" value="COLANIC BIOSYNTHESIS UDP-GLUCOSE LIPID CARRIER TRANSFERASE"/>
    <property type="match status" value="1"/>
</dbReference>
<keyword evidence="5 7" id="KW-1133">Transmembrane helix</keyword>
<dbReference type="InterPro" id="IPR017475">
    <property type="entry name" value="EPS_sugar_tfrase"/>
</dbReference>
<dbReference type="Pfam" id="PF02397">
    <property type="entry name" value="Bac_transf"/>
    <property type="match status" value="1"/>
</dbReference>
<evidence type="ECO:0000256" key="6">
    <source>
        <dbReference type="ARBA" id="ARBA00023136"/>
    </source>
</evidence>
<dbReference type="RefSeq" id="WP_123400112.1">
    <property type="nucleotide sequence ID" value="NZ_RJVI01000001.1"/>
</dbReference>
<evidence type="ECO:0000256" key="5">
    <source>
        <dbReference type="ARBA" id="ARBA00022989"/>
    </source>
</evidence>
<keyword evidence="4 7" id="KW-0812">Transmembrane</keyword>
<dbReference type="PANTHER" id="PTHR30576:SF0">
    <property type="entry name" value="UNDECAPRENYL-PHOSPHATE N-ACETYLGALACTOSAMINYL 1-PHOSPHATE TRANSFERASE-RELATED"/>
    <property type="match status" value="1"/>
</dbReference>
<dbReference type="OrthoDB" id="9808602at2"/>
<comment type="caution">
    <text evidence="9">The sequence shown here is derived from an EMBL/GenBank/DDBJ whole genome shotgun (WGS) entry which is preliminary data.</text>
</comment>
<evidence type="ECO:0000256" key="7">
    <source>
        <dbReference type="SAM" id="Phobius"/>
    </source>
</evidence>
<organism evidence="9 10">
    <name type="scientific">Inmirania thermothiophila</name>
    <dbReference type="NCBI Taxonomy" id="1750597"/>
    <lineage>
        <taxon>Bacteria</taxon>
        <taxon>Pseudomonadati</taxon>
        <taxon>Pseudomonadota</taxon>
        <taxon>Gammaproteobacteria</taxon>
        <taxon>Chromatiales</taxon>
        <taxon>Ectothiorhodospiraceae</taxon>
        <taxon>Inmirania</taxon>
    </lineage>
</organism>
<sequence length="477" mass="53157">MIRLFRHYIPGWFVALAAVEGLVFGLAMYVGEALRMLGIGELESPLRFGAFANASAFAVLMVLNFVVVGLYQRRMAEGASGQLVRMMIAFAFGFAELAVINLVFPGVVPWRRSLALAFPAAFAGVLLTRWAFVRLCGIDVFKRRVLVVGGGEPARRIIEGARAPGAGFKVVGCVPLGEERLAVEPRYVVEHNVIRFVDDLASERTGVGDLLGIVRDRDVDEVVVAVSDRRGHLPMRELLACRMVGVPVSDFHSFYERETGRVMLEDLHPSWLVFSDGFRGGLAADAVKRLFDLAAAGLLLALTWPVMLLAALAVKLEDGGPVFYRQTRVGQHGRPFEVIKFRSMRPDAEADGRPRWARPGDARVTRVGAWLRKTRIDELPQLINVLRGEMSLVGPRPERPEFVARLQERIPYYGERHRVKPGLTGWAQVSYPYGASDEDAAEKLRYDLYYMKNHSLFLDLVILVQTVEVVLWGRGAR</sequence>
<keyword evidence="6 7" id="KW-0472">Membrane</keyword>
<dbReference type="Proteomes" id="UP000276634">
    <property type="component" value="Unassembled WGS sequence"/>
</dbReference>
<reference evidence="9 10" key="1">
    <citation type="submission" date="2018-11" db="EMBL/GenBank/DDBJ databases">
        <title>Genomic Encyclopedia of Type Strains, Phase IV (KMG-IV): sequencing the most valuable type-strain genomes for metagenomic binning, comparative biology and taxonomic classification.</title>
        <authorList>
            <person name="Goeker M."/>
        </authorList>
    </citation>
    <scope>NUCLEOTIDE SEQUENCE [LARGE SCALE GENOMIC DNA]</scope>
    <source>
        <strain evidence="9 10">DSM 100275</strain>
    </source>
</reference>
<evidence type="ECO:0000313" key="9">
    <source>
        <dbReference type="EMBL" id="ROR34712.1"/>
    </source>
</evidence>
<name>A0A3N1YAQ5_9GAMM</name>
<dbReference type="AlphaFoldDB" id="A0A3N1YAQ5"/>
<dbReference type="GO" id="GO:0016780">
    <property type="term" value="F:phosphotransferase activity, for other substituted phosphate groups"/>
    <property type="evidence" value="ECO:0007669"/>
    <property type="project" value="TreeGrafter"/>
</dbReference>
<feature type="transmembrane region" description="Helical" evidence="7">
    <location>
        <begin position="293"/>
        <end position="314"/>
    </location>
</feature>
<evidence type="ECO:0000256" key="2">
    <source>
        <dbReference type="ARBA" id="ARBA00006464"/>
    </source>
</evidence>
<protein>
    <submittedName>
        <fullName evidence="9">Sugar transferase (PEP-CTERM system associated)/exopolysaccharide biosynthesis polyprenyl glycosylphosphotransferase</fullName>
    </submittedName>
</protein>
<feature type="transmembrane region" description="Helical" evidence="7">
    <location>
        <begin position="50"/>
        <end position="71"/>
    </location>
</feature>
<gene>
    <name evidence="9" type="ORF">EDC57_0614</name>
</gene>
<dbReference type="NCBIfam" id="TIGR03025">
    <property type="entry name" value="EPS_sugtrans"/>
    <property type="match status" value="1"/>
</dbReference>
<dbReference type="NCBIfam" id="TIGR03013">
    <property type="entry name" value="EpsB_2"/>
    <property type="match status" value="1"/>
</dbReference>
<accession>A0A3N1YAQ5</accession>
<evidence type="ECO:0000259" key="8">
    <source>
        <dbReference type="Pfam" id="PF02397"/>
    </source>
</evidence>
<dbReference type="GO" id="GO:0016020">
    <property type="term" value="C:membrane"/>
    <property type="evidence" value="ECO:0007669"/>
    <property type="project" value="UniProtKB-SubCell"/>
</dbReference>
<dbReference type="Gene3D" id="3.40.50.720">
    <property type="entry name" value="NAD(P)-binding Rossmann-like Domain"/>
    <property type="match status" value="1"/>
</dbReference>